<keyword evidence="1" id="KW-1133">Transmembrane helix</keyword>
<comment type="caution">
    <text evidence="2">The sequence shown here is derived from an EMBL/GenBank/DDBJ whole genome shotgun (WGS) entry which is preliminary data.</text>
</comment>
<gene>
    <name evidence="2" type="ORF">M5K25_028096</name>
</gene>
<evidence type="ECO:0000313" key="3">
    <source>
        <dbReference type="Proteomes" id="UP001552299"/>
    </source>
</evidence>
<dbReference type="EMBL" id="JANQDX010000020">
    <property type="protein sequence ID" value="KAL0903697.1"/>
    <property type="molecule type" value="Genomic_DNA"/>
</dbReference>
<proteinExistence type="predicted"/>
<feature type="transmembrane region" description="Helical" evidence="1">
    <location>
        <begin position="45"/>
        <end position="71"/>
    </location>
</feature>
<sequence length="116" mass="13026">MRLILIHVSHLCHISPLEEIRRSLLLLASFHPFFLITSGRRKIRFLLNLLLIPTDVVPLQGLILFVITAKVVHKPGHIQQARWLGRAFSLSLFQPVWLALAAVDLEALGGPEELPG</sequence>
<evidence type="ECO:0000313" key="2">
    <source>
        <dbReference type="EMBL" id="KAL0903697.1"/>
    </source>
</evidence>
<evidence type="ECO:0000256" key="1">
    <source>
        <dbReference type="SAM" id="Phobius"/>
    </source>
</evidence>
<keyword evidence="1" id="KW-0472">Membrane</keyword>
<name>A0ABD0TVP1_DENTH</name>
<reference evidence="2 3" key="1">
    <citation type="journal article" date="2024" name="Plant Biotechnol. J.">
        <title>Dendrobium thyrsiflorum genome and its molecular insights into genes involved in important horticultural traits.</title>
        <authorList>
            <person name="Chen B."/>
            <person name="Wang J.Y."/>
            <person name="Zheng P.J."/>
            <person name="Li K.L."/>
            <person name="Liang Y.M."/>
            <person name="Chen X.F."/>
            <person name="Zhang C."/>
            <person name="Zhao X."/>
            <person name="He X."/>
            <person name="Zhang G.Q."/>
            <person name="Liu Z.J."/>
            <person name="Xu Q."/>
        </authorList>
    </citation>
    <scope>NUCLEOTIDE SEQUENCE [LARGE SCALE GENOMIC DNA]</scope>
    <source>
        <strain evidence="2">GZMU011</strain>
    </source>
</reference>
<organism evidence="2 3">
    <name type="scientific">Dendrobium thyrsiflorum</name>
    <name type="common">Pinecone-like raceme dendrobium</name>
    <name type="synonym">Orchid</name>
    <dbReference type="NCBI Taxonomy" id="117978"/>
    <lineage>
        <taxon>Eukaryota</taxon>
        <taxon>Viridiplantae</taxon>
        <taxon>Streptophyta</taxon>
        <taxon>Embryophyta</taxon>
        <taxon>Tracheophyta</taxon>
        <taxon>Spermatophyta</taxon>
        <taxon>Magnoliopsida</taxon>
        <taxon>Liliopsida</taxon>
        <taxon>Asparagales</taxon>
        <taxon>Orchidaceae</taxon>
        <taxon>Epidendroideae</taxon>
        <taxon>Malaxideae</taxon>
        <taxon>Dendrobiinae</taxon>
        <taxon>Dendrobium</taxon>
    </lineage>
</organism>
<dbReference type="Proteomes" id="UP001552299">
    <property type="component" value="Unassembled WGS sequence"/>
</dbReference>
<keyword evidence="1" id="KW-0812">Transmembrane</keyword>
<accession>A0ABD0TVP1</accession>
<keyword evidence="3" id="KW-1185">Reference proteome</keyword>
<protein>
    <submittedName>
        <fullName evidence="2">Uncharacterized protein</fullName>
    </submittedName>
</protein>
<dbReference type="AlphaFoldDB" id="A0ABD0TVP1"/>